<reference evidence="5" key="1">
    <citation type="journal article" date="2019" name="Int. J. Syst. Evol. Microbiol.">
        <title>The Global Catalogue of Microorganisms (GCM) 10K type strain sequencing project: providing services to taxonomists for standard genome sequencing and annotation.</title>
        <authorList>
            <consortium name="The Broad Institute Genomics Platform"/>
            <consortium name="The Broad Institute Genome Sequencing Center for Infectious Disease"/>
            <person name="Wu L."/>
            <person name="Ma J."/>
        </authorList>
    </citation>
    <scope>NUCLEOTIDE SEQUENCE [LARGE SCALE GENOMIC DNA]</scope>
    <source>
        <strain evidence="5">JCM 31202</strain>
    </source>
</reference>
<proteinExistence type="predicted"/>
<dbReference type="PANTHER" id="PTHR43861:SF1">
    <property type="entry name" value="TRANS-ACONITATE 2-METHYLTRANSFERASE"/>
    <property type="match status" value="1"/>
</dbReference>
<sequence>MIDQTRDAYDAVVPLYAELFGDVRRHHPVDRALVAAFAETVEGPVADVGCGPGHYTAHLRSLGADAFGIDLSPEMIAHARAAHPGVRFAEGTMSALDVPSESVGGVLSWYSIIHAVPDDVPGILAEFRRVLVPGGHLMLGFFAGGDAPAPFDHKVVRAYRWPADHMAALLRDAGFEETARTSRRPAPGERPFDQTGILARKV</sequence>
<dbReference type="Pfam" id="PF13649">
    <property type="entry name" value="Methyltransf_25"/>
    <property type="match status" value="1"/>
</dbReference>
<dbReference type="RefSeq" id="WP_378300498.1">
    <property type="nucleotide sequence ID" value="NZ_JBHTJA010000038.1"/>
</dbReference>
<dbReference type="EMBL" id="JBHTJA010000038">
    <property type="protein sequence ID" value="MFD0902578.1"/>
    <property type="molecule type" value="Genomic_DNA"/>
</dbReference>
<dbReference type="InterPro" id="IPR029063">
    <property type="entry name" value="SAM-dependent_MTases_sf"/>
</dbReference>
<dbReference type="InterPro" id="IPR041698">
    <property type="entry name" value="Methyltransf_25"/>
</dbReference>
<evidence type="ECO:0000256" key="2">
    <source>
        <dbReference type="ARBA" id="ARBA00022679"/>
    </source>
</evidence>
<comment type="caution">
    <text evidence="4">The sequence shown here is derived from an EMBL/GenBank/DDBJ whole genome shotgun (WGS) entry which is preliminary data.</text>
</comment>
<organism evidence="4 5">
    <name type="scientific">Actinomadura sediminis</name>
    <dbReference type="NCBI Taxonomy" id="1038904"/>
    <lineage>
        <taxon>Bacteria</taxon>
        <taxon>Bacillati</taxon>
        <taxon>Actinomycetota</taxon>
        <taxon>Actinomycetes</taxon>
        <taxon>Streptosporangiales</taxon>
        <taxon>Thermomonosporaceae</taxon>
        <taxon>Actinomadura</taxon>
    </lineage>
</organism>
<evidence type="ECO:0000256" key="1">
    <source>
        <dbReference type="ARBA" id="ARBA00022603"/>
    </source>
</evidence>
<dbReference type="GO" id="GO:0032259">
    <property type="term" value="P:methylation"/>
    <property type="evidence" value="ECO:0007669"/>
    <property type="project" value="UniProtKB-KW"/>
</dbReference>
<evidence type="ECO:0000259" key="3">
    <source>
        <dbReference type="Pfam" id="PF13649"/>
    </source>
</evidence>
<dbReference type="CDD" id="cd02440">
    <property type="entry name" value="AdoMet_MTases"/>
    <property type="match status" value="1"/>
</dbReference>
<dbReference type="EC" id="2.1.1.-" evidence="4"/>
<evidence type="ECO:0000313" key="4">
    <source>
        <dbReference type="EMBL" id="MFD0902578.1"/>
    </source>
</evidence>
<dbReference type="SUPFAM" id="SSF53335">
    <property type="entry name" value="S-adenosyl-L-methionine-dependent methyltransferases"/>
    <property type="match status" value="1"/>
</dbReference>
<accession>A0ABW3EUK4</accession>
<keyword evidence="5" id="KW-1185">Reference proteome</keyword>
<evidence type="ECO:0000313" key="5">
    <source>
        <dbReference type="Proteomes" id="UP001596972"/>
    </source>
</evidence>
<dbReference type="GO" id="GO:0008168">
    <property type="term" value="F:methyltransferase activity"/>
    <property type="evidence" value="ECO:0007669"/>
    <property type="project" value="UniProtKB-KW"/>
</dbReference>
<protein>
    <submittedName>
        <fullName evidence="4">Class I SAM-dependent methyltransferase</fullName>
        <ecNumber evidence="4">2.1.1.-</ecNumber>
    </submittedName>
</protein>
<dbReference type="PANTHER" id="PTHR43861">
    <property type="entry name" value="TRANS-ACONITATE 2-METHYLTRANSFERASE-RELATED"/>
    <property type="match status" value="1"/>
</dbReference>
<keyword evidence="1 4" id="KW-0489">Methyltransferase</keyword>
<name>A0ABW3EUK4_9ACTN</name>
<keyword evidence="2 4" id="KW-0808">Transferase</keyword>
<dbReference type="Proteomes" id="UP001596972">
    <property type="component" value="Unassembled WGS sequence"/>
</dbReference>
<dbReference type="Gene3D" id="3.40.50.150">
    <property type="entry name" value="Vaccinia Virus protein VP39"/>
    <property type="match status" value="1"/>
</dbReference>
<gene>
    <name evidence="4" type="ORF">ACFQ11_19420</name>
</gene>
<feature type="domain" description="Methyltransferase" evidence="3">
    <location>
        <begin position="45"/>
        <end position="135"/>
    </location>
</feature>